<comment type="caution">
    <text evidence="8">The sequence shown here is derived from an EMBL/GenBank/DDBJ whole genome shotgun (WGS) entry which is preliminary data.</text>
</comment>
<proteinExistence type="inferred from homology"/>
<reference evidence="8 9" key="1">
    <citation type="journal article" date="2015" name="Nature">
        <title>rRNA introns, odd ribosomes, and small enigmatic genomes across a large radiation of phyla.</title>
        <authorList>
            <person name="Brown C.T."/>
            <person name="Hug L.A."/>
            <person name="Thomas B.C."/>
            <person name="Sharon I."/>
            <person name="Castelle C.J."/>
            <person name="Singh A."/>
            <person name="Wilkins M.J."/>
            <person name="Williams K.H."/>
            <person name="Banfield J.F."/>
        </authorList>
    </citation>
    <scope>NUCLEOTIDE SEQUENCE [LARGE SCALE GENOMIC DNA]</scope>
</reference>
<dbReference type="GO" id="GO:0022857">
    <property type="term" value="F:transmembrane transporter activity"/>
    <property type="evidence" value="ECO:0007669"/>
    <property type="project" value="InterPro"/>
</dbReference>
<evidence type="ECO:0000256" key="3">
    <source>
        <dbReference type="ARBA" id="ARBA00023054"/>
    </source>
</evidence>
<sequence length="541" mass="58290">MKERINKIKLYLLSHKVASVIILIVVLLLGYWGYGKITDTTGEVRYMMAKVARGNIVSSVAGSGQVSALNQIDIKPDVSGTITYIGVEPGDEVTSGKLLFSIDSKTAQKAVRDAEINLQNAKLSLQKLQIQNSNENTNADKTEVYSDGFNAVSTAFLDLPSTLSGVKDLLSETNLSDGAARQSGNTAINYRDMAESAYYAAERAYNKNKKNFSVLSYNSEPKDIEASINETYNTTQLLAGAIKSLNDYVNYLAEDTGQYDNFTAYQDTLSEYTNTINSDSSTLLVAKTDIQDYKDLLPTNDIDLESALITVTQKENALIDAKQDLADYYIRAPFAGIMASVPVIKGDNASSGTTLGTVITKERVATISLNEIDIARVQLGQKVTLTFDAITDLILAGKVAEIDSIGTVSSGVVNYNVKISFDGSNERIKPGMTVGADIITETKENVLIVPGSAIKTLNDENFVQVFNPEIYLTNGNQGITSDRTPEQKKVVVGASDDTNVEILSGLKEGEQIVTRAISGAAAMTNGSGSDLGSGVRVRQPF</sequence>
<keyword evidence="5" id="KW-0472">Membrane</keyword>
<organism evidence="8 9">
    <name type="scientific">Candidatus Nomurabacteria bacterium GW2011_GWF2_40_12</name>
    <dbReference type="NCBI Taxonomy" id="1618776"/>
    <lineage>
        <taxon>Bacteria</taxon>
        <taxon>Candidatus Nomuraibacteriota</taxon>
    </lineage>
</organism>
<dbReference type="Gene3D" id="2.40.30.170">
    <property type="match status" value="1"/>
</dbReference>
<dbReference type="Pfam" id="PF25917">
    <property type="entry name" value="BSH_RND"/>
    <property type="match status" value="1"/>
</dbReference>
<keyword evidence="3 4" id="KW-0175">Coiled coil</keyword>
<evidence type="ECO:0000256" key="4">
    <source>
        <dbReference type="SAM" id="Coils"/>
    </source>
</evidence>
<evidence type="ECO:0000259" key="7">
    <source>
        <dbReference type="Pfam" id="PF25990"/>
    </source>
</evidence>
<accession>A0A0G0QQ19</accession>
<dbReference type="InterPro" id="IPR058636">
    <property type="entry name" value="Beta-barrel_YknX"/>
</dbReference>
<dbReference type="InterPro" id="IPR006143">
    <property type="entry name" value="RND_pump_MFP"/>
</dbReference>
<evidence type="ECO:0000313" key="9">
    <source>
        <dbReference type="Proteomes" id="UP000034301"/>
    </source>
</evidence>
<comment type="subcellular location">
    <subcellularLocation>
        <location evidence="1">Cell envelope</location>
    </subcellularLocation>
</comment>
<feature type="coiled-coil region" evidence="4">
    <location>
        <begin position="111"/>
        <end position="138"/>
    </location>
</feature>
<protein>
    <submittedName>
        <fullName evidence="8">Efflux transporter, RND family, MFP subunit</fullName>
    </submittedName>
</protein>
<evidence type="ECO:0000259" key="6">
    <source>
        <dbReference type="Pfam" id="PF25917"/>
    </source>
</evidence>
<dbReference type="EMBL" id="LBYC01000017">
    <property type="protein sequence ID" value="KKR42198.1"/>
    <property type="molecule type" value="Genomic_DNA"/>
</dbReference>
<dbReference type="InterPro" id="IPR050465">
    <property type="entry name" value="UPF0194_transport"/>
</dbReference>
<dbReference type="Gene3D" id="2.40.420.20">
    <property type="match status" value="1"/>
</dbReference>
<feature type="domain" description="YknX-like beta-barrel" evidence="7">
    <location>
        <begin position="368"/>
        <end position="438"/>
    </location>
</feature>
<dbReference type="AlphaFoldDB" id="A0A0G0QQ19"/>
<dbReference type="GO" id="GO:0016020">
    <property type="term" value="C:membrane"/>
    <property type="evidence" value="ECO:0007669"/>
    <property type="project" value="InterPro"/>
</dbReference>
<dbReference type="SUPFAM" id="SSF111369">
    <property type="entry name" value="HlyD-like secretion proteins"/>
    <property type="match status" value="2"/>
</dbReference>
<dbReference type="PANTHER" id="PTHR32347:SF14">
    <property type="entry name" value="EFFLUX SYSTEM COMPONENT YKNX-RELATED"/>
    <property type="match status" value="1"/>
</dbReference>
<gene>
    <name evidence="8" type="ORF">UT78_C0017G0007</name>
</gene>
<comment type="similarity">
    <text evidence="2">Belongs to the membrane fusion protein (MFP) (TC 8.A.1) family.</text>
</comment>
<evidence type="ECO:0000256" key="2">
    <source>
        <dbReference type="ARBA" id="ARBA00009477"/>
    </source>
</evidence>
<feature type="transmembrane region" description="Helical" evidence="5">
    <location>
        <begin position="12"/>
        <end position="34"/>
    </location>
</feature>
<keyword evidence="5" id="KW-0812">Transmembrane</keyword>
<evidence type="ECO:0000256" key="1">
    <source>
        <dbReference type="ARBA" id="ARBA00004196"/>
    </source>
</evidence>
<dbReference type="NCBIfam" id="TIGR01730">
    <property type="entry name" value="RND_mfp"/>
    <property type="match status" value="1"/>
</dbReference>
<feature type="domain" description="Multidrug resistance protein MdtA-like barrel-sandwich hybrid" evidence="6">
    <location>
        <begin position="70"/>
        <end position="360"/>
    </location>
</feature>
<name>A0A0G0QQ19_9BACT</name>
<dbReference type="Gene3D" id="1.10.287.470">
    <property type="entry name" value="Helix hairpin bin"/>
    <property type="match status" value="1"/>
</dbReference>
<dbReference type="GO" id="GO:0030313">
    <property type="term" value="C:cell envelope"/>
    <property type="evidence" value="ECO:0007669"/>
    <property type="project" value="UniProtKB-SubCell"/>
</dbReference>
<dbReference type="InterPro" id="IPR058625">
    <property type="entry name" value="MdtA-like_BSH"/>
</dbReference>
<dbReference type="Gene3D" id="2.40.50.100">
    <property type="match status" value="1"/>
</dbReference>
<dbReference type="PANTHER" id="PTHR32347">
    <property type="entry name" value="EFFLUX SYSTEM COMPONENT YKNX-RELATED"/>
    <property type="match status" value="1"/>
</dbReference>
<dbReference type="Pfam" id="PF25990">
    <property type="entry name" value="Beta-barrel_YknX"/>
    <property type="match status" value="1"/>
</dbReference>
<dbReference type="Proteomes" id="UP000034301">
    <property type="component" value="Unassembled WGS sequence"/>
</dbReference>
<dbReference type="PATRIC" id="fig|1618776.3.peg.656"/>
<evidence type="ECO:0000313" key="8">
    <source>
        <dbReference type="EMBL" id="KKR42198.1"/>
    </source>
</evidence>
<keyword evidence="5" id="KW-1133">Transmembrane helix</keyword>
<evidence type="ECO:0000256" key="5">
    <source>
        <dbReference type="SAM" id="Phobius"/>
    </source>
</evidence>